<dbReference type="AlphaFoldDB" id="A0A1B6EN80"/>
<feature type="non-terminal residue" evidence="1">
    <location>
        <position position="158"/>
    </location>
</feature>
<protein>
    <submittedName>
        <fullName evidence="1">Uncharacterized protein</fullName>
    </submittedName>
</protein>
<gene>
    <name evidence="1" type="ORF">g.13861</name>
</gene>
<name>A0A1B6EN80_9HEMI</name>
<reference evidence="1" key="1">
    <citation type="submission" date="2015-11" db="EMBL/GenBank/DDBJ databases">
        <title>De novo transcriptome assembly of four potential Pierce s Disease insect vectors from Arizona vineyards.</title>
        <authorList>
            <person name="Tassone E.E."/>
        </authorList>
    </citation>
    <scope>NUCLEOTIDE SEQUENCE</scope>
</reference>
<organism evidence="1">
    <name type="scientific">Cuerna arida</name>
    <dbReference type="NCBI Taxonomy" id="1464854"/>
    <lineage>
        <taxon>Eukaryota</taxon>
        <taxon>Metazoa</taxon>
        <taxon>Ecdysozoa</taxon>
        <taxon>Arthropoda</taxon>
        <taxon>Hexapoda</taxon>
        <taxon>Insecta</taxon>
        <taxon>Pterygota</taxon>
        <taxon>Neoptera</taxon>
        <taxon>Paraneoptera</taxon>
        <taxon>Hemiptera</taxon>
        <taxon>Auchenorrhyncha</taxon>
        <taxon>Membracoidea</taxon>
        <taxon>Cicadellidae</taxon>
        <taxon>Cicadellinae</taxon>
        <taxon>Proconiini</taxon>
        <taxon>Cuerna</taxon>
    </lineage>
</organism>
<feature type="non-terminal residue" evidence="1">
    <location>
        <position position="1"/>
    </location>
</feature>
<dbReference type="EMBL" id="GECZ01030381">
    <property type="protein sequence ID" value="JAS39388.1"/>
    <property type="molecule type" value="Transcribed_RNA"/>
</dbReference>
<accession>A0A1B6EN80</accession>
<evidence type="ECO:0000313" key="1">
    <source>
        <dbReference type="EMBL" id="JAS39388.1"/>
    </source>
</evidence>
<proteinExistence type="predicted"/>
<sequence length="158" mass="18883">KSFSEETFDRNKINLIKERVRIWEKVNSKPRTTSSDSCDEDIWREHDKRRVSQMVDDLLFEIYGDKSLRLIRRRSCLGILRQNPSLPQDSQSYEDHTEYTSGSETSRLFYLQRKGVAELREIRDTLQADVKRLGGRLAKQLVQRDCYQAKRDWHCDWI</sequence>